<dbReference type="Gene3D" id="3.40.50.300">
    <property type="entry name" value="P-loop containing nucleotide triphosphate hydrolases"/>
    <property type="match status" value="2"/>
</dbReference>
<organism evidence="2 3">
    <name type="scientific">Maricaulis salignorans</name>
    <dbReference type="NCBI Taxonomy" id="144026"/>
    <lineage>
        <taxon>Bacteria</taxon>
        <taxon>Pseudomonadati</taxon>
        <taxon>Pseudomonadota</taxon>
        <taxon>Alphaproteobacteria</taxon>
        <taxon>Maricaulales</taxon>
        <taxon>Maricaulaceae</taxon>
        <taxon>Maricaulis</taxon>
    </lineage>
</organism>
<dbReference type="InterPro" id="IPR027417">
    <property type="entry name" value="P-loop_NTPase"/>
</dbReference>
<dbReference type="GO" id="GO:0005524">
    <property type="term" value="F:ATP binding"/>
    <property type="evidence" value="ECO:0007669"/>
    <property type="project" value="InterPro"/>
</dbReference>
<dbReference type="Pfam" id="PF04851">
    <property type="entry name" value="ResIII"/>
    <property type="match status" value="1"/>
</dbReference>
<dbReference type="GO" id="GO:0016787">
    <property type="term" value="F:hydrolase activity"/>
    <property type="evidence" value="ECO:0007669"/>
    <property type="project" value="InterPro"/>
</dbReference>
<dbReference type="InterPro" id="IPR050742">
    <property type="entry name" value="Helicase_Restrict-Modif_Enz"/>
</dbReference>
<gene>
    <name evidence="2" type="ORF">SAMN04488568_11448</name>
</gene>
<dbReference type="SUPFAM" id="SSF52540">
    <property type="entry name" value="P-loop containing nucleoside triphosphate hydrolases"/>
    <property type="match status" value="1"/>
</dbReference>
<reference evidence="2 3" key="1">
    <citation type="submission" date="2016-10" db="EMBL/GenBank/DDBJ databases">
        <authorList>
            <person name="de Groot N.N."/>
        </authorList>
    </citation>
    <scope>NUCLEOTIDE SEQUENCE [LARGE SCALE GENOMIC DNA]</scope>
    <source>
        <strain evidence="2 3">DSM 16077</strain>
    </source>
</reference>
<dbReference type="OrthoDB" id="9803459at2"/>
<keyword evidence="3" id="KW-1185">Reference proteome</keyword>
<dbReference type="EMBL" id="FNHG01000014">
    <property type="protein sequence ID" value="SDM56520.1"/>
    <property type="molecule type" value="Genomic_DNA"/>
</dbReference>
<name>A0A1G9U9B2_9PROT</name>
<sequence>MISDEKLVQQISQRLSLRKPQERSLDILRDVFTRIDLSKAVDLEEALADIKSQYPSVEDFERDFPSLCFALATGVGKTRLMGAMCAFLFLSGRSKNFFILAPNTTIYQKLIDDFSNPSSPKYVFKGISQFAQQPPIIVTGDTWQEGRGVKIRDMFGGDVVINIFNVDKINKDKGKIKKLHEYIGQSYFDYLAGLPDLVLMMDEAHRYRAKAGMRAVAELKPILGLEMTATPKTVGAQSKPFKNVILNYGLGNAMADGYVKEPAVATRANFNKADFTPEQVETIMLEDAVHYHENLKAELDVYHRQSGRPLVHPFILVVAQDTTHADELSAMIDSDDFFSGRYKKRVAVVHSNLSGEESDEAVERLVGLETDNLTEIVIHVNKLKEGWDVTNLYTIVPLRASASDILTEQTLGRGLRLPYGERTGEEAVDTLTVIAHDRFDEVVKKAREDQSIVKMKRITIGPGGDIPAQRARVVEAPSRLDSILFGLKPDIEGVDDAKTQISPPLFVTEADRQAAYAAKRAIQRHAGKSPSLGSLTSPESIAQIRSEVQKEITSSRDLVDQMDDQPDAAKITAAVLDAVLAHTIEIPQIIVIPTREVSFGFNDFDLAGVESKHWQPISNEILVRNIRTESQRVLARSVDGPTEERLENYIVRHLIENDEVDYDTQADLLYKLAGQMTAHLRTYLKSDDEVENVALGHGKNIADFIFQQMKENYWETPTDYRARVTMGFRSLEPQSYNATAQNKLRDFRETVTPKSDTKKFLFSGFSKCGSSIQKFDSDDERRFAVLIDSDREPSVIKWLKPAARQFQIEYQSGRGYEPDFVVETKTEKLIVEIKARNELDDELVQAKARAASKWVEYANEHASDADGKRWQYLLIAHDQVTESSTLAGLKAKPS</sequence>
<feature type="domain" description="Helicase/UvrB N-terminal" evidence="1">
    <location>
        <begin position="45"/>
        <end position="232"/>
    </location>
</feature>
<dbReference type="Proteomes" id="UP000199759">
    <property type="component" value="Unassembled WGS sequence"/>
</dbReference>
<evidence type="ECO:0000259" key="1">
    <source>
        <dbReference type="Pfam" id="PF04851"/>
    </source>
</evidence>
<dbReference type="InterPro" id="IPR006935">
    <property type="entry name" value="Helicase/UvrB_N"/>
</dbReference>
<dbReference type="GO" id="GO:0005829">
    <property type="term" value="C:cytosol"/>
    <property type="evidence" value="ECO:0007669"/>
    <property type="project" value="TreeGrafter"/>
</dbReference>
<dbReference type="RefSeq" id="WP_091770776.1">
    <property type="nucleotide sequence ID" value="NZ_FNHG01000014.1"/>
</dbReference>
<dbReference type="AlphaFoldDB" id="A0A1G9U9B2"/>
<dbReference type="PANTHER" id="PTHR47396">
    <property type="entry name" value="TYPE I RESTRICTION ENZYME ECOKI R PROTEIN"/>
    <property type="match status" value="1"/>
</dbReference>
<protein>
    <submittedName>
        <fullName evidence="2">Type III restriction enzyme</fullName>
    </submittedName>
</protein>
<accession>A0A1G9U9B2</accession>
<proteinExistence type="predicted"/>
<dbReference type="STRING" id="144026.SAMN04488568_11448"/>
<dbReference type="PANTHER" id="PTHR47396:SF1">
    <property type="entry name" value="ATP-DEPENDENT HELICASE IRC3-RELATED"/>
    <property type="match status" value="1"/>
</dbReference>
<dbReference type="GO" id="GO:0003677">
    <property type="term" value="F:DNA binding"/>
    <property type="evidence" value="ECO:0007669"/>
    <property type="project" value="InterPro"/>
</dbReference>
<evidence type="ECO:0000313" key="3">
    <source>
        <dbReference type="Proteomes" id="UP000199759"/>
    </source>
</evidence>
<evidence type="ECO:0000313" key="2">
    <source>
        <dbReference type="EMBL" id="SDM56520.1"/>
    </source>
</evidence>